<feature type="transmembrane region" description="Helical" evidence="1">
    <location>
        <begin position="118"/>
        <end position="140"/>
    </location>
</feature>
<evidence type="ECO:0000259" key="2">
    <source>
        <dbReference type="Pfam" id="PF12158"/>
    </source>
</evidence>
<keyword evidence="1" id="KW-0472">Membrane</keyword>
<organism evidence="3 4">
    <name type="scientific">Streptomyces musisoli</name>
    <dbReference type="NCBI Taxonomy" id="2802280"/>
    <lineage>
        <taxon>Bacteria</taxon>
        <taxon>Bacillati</taxon>
        <taxon>Actinomycetota</taxon>
        <taxon>Actinomycetes</taxon>
        <taxon>Kitasatosporales</taxon>
        <taxon>Streptomycetaceae</taxon>
        <taxon>Streptomyces</taxon>
    </lineage>
</organism>
<dbReference type="InterPro" id="IPR021994">
    <property type="entry name" value="DUF3592"/>
</dbReference>
<keyword evidence="4" id="KW-1185">Reference proteome</keyword>
<evidence type="ECO:0000313" key="3">
    <source>
        <dbReference type="EMBL" id="MBL1108811.1"/>
    </source>
</evidence>
<dbReference type="EMBL" id="JAERRH010000015">
    <property type="protein sequence ID" value="MBL1108811.1"/>
    <property type="molecule type" value="Genomic_DNA"/>
</dbReference>
<evidence type="ECO:0000313" key="4">
    <source>
        <dbReference type="Proteomes" id="UP000621386"/>
    </source>
</evidence>
<reference evidence="3 4" key="1">
    <citation type="submission" date="2021-01" db="EMBL/GenBank/DDBJ databases">
        <title>WGS of actinomycetes isolated from Thailand.</title>
        <authorList>
            <person name="Thawai C."/>
        </authorList>
    </citation>
    <scope>NUCLEOTIDE SEQUENCE [LARGE SCALE GENOMIC DNA]</scope>
    <source>
        <strain evidence="3 4">CH5-8</strain>
    </source>
</reference>
<dbReference type="Pfam" id="PF12158">
    <property type="entry name" value="DUF3592"/>
    <property type="match status" value="1"/>
</dbReference>
<feature type="domain" description="DUF3592" evidence="2">
    <location>
        <begin position="40"/>
        <end position="110"/>
    </location>
</feature>
<keyword evidence="1" id="KW-1133">Transmembrane helix</keyword>
<proteinExistence type="predicted"/>
<gene>
    <name evidence="3" type="ORF">JK361_30220</name>
</gene>
<feature type="transmembrane region" description="Helical" evidence="1">
    <location>
        <begin position="6"/>
        <end position="26"/>
    </location>
</feature>
<comment type="caution">
    <text evidence="3">The sequence shown here is derived from an EMBL/GenBank/DDBJ whole genome shotgun (WGS) entry which is preliminary data.</text>
</comment>
<dbReference type="RefSeq" id="WP_201824169.1">
    <property type="nucleotide sequence ID" value="NZ_JAERRH010000015.1"/>
</dbReference>
<dbReference type="Proteomes" id="UP000621386">
    <property type="component" value="Unassembled WGS sequence"/>
</dbReference>
<protein>
    <submittedName>
        <fullName evidence="3">DUF3592 domain-containing protein</fullName>
    </submittedName>
</protein>
<sequence length="142" mass="15741">MEREWLFSLIPLAIGVVFLGFGVYGLRRASVLRRTGVDATARIVRHEARRDDDGGYTFHHPVAAWTTLDGTACEYSSRFGRTAIGNGFRVGAHVTVRYDPKAPQRFEIKGWDKGSVDLVFTVLGSIFTVGTVTVLLVRLLTL</sequence>
<keyword evidence="1" id="KW-0812">Transmembrane</keyword>
<name>A0ABS1P8V1_9ACTN</name>
<accession>A0ABS1P8V1</accession>
<evidence type="ECO:0000256" key="1">
    <source>
        <dbReference type="SAM" id="Phobius"/>
    </source>
</evidence>